<dbReference type="AlphaFoldDB" id="A0A5J4VYJ7"/>
<evidence type="ECO:0000256" key="3">
    <source>
        <dbReference type="ARBA" id="ARBA00023180"/>
    </source>
</evidence>
<gene>
    <name evidence="7" type="ORF">EZS28_016739</name>
</gene>
<comment type="caution">
    <text evidence="7">The sequence shown here is derived from an EMBL/GenBank/DDBJ whole genome shotgun (WGS) entry which is preliminary data.</text>
</comment>
<evidence type="ECO:0000256" key="4">
    <source>
        <dbReference type="SAM" id="Phobius"/>
    </source>
</evidence>
<keyword evidence="2" id="KW-0677">Repeat</keyword>
<dbReference type="SMART" id="SM00423">
    <property type="entry name" value="PSI"/>
    <property type="match status" value="2"/>
</dbReference>
<dbReference type="PANTHER" id="PTHR46228">
    <property type="entry name" value="KELCH DOMAIN-CONTAINING PROTEIN"/>
    <property type="match status" value="1"/>
</dbReference>
<organism evidence="7 8">
    <name type="scientific">Streblomastix strix</name>
    <dbReference type="NCBI Taxonomy" id="222440"/>
    <lineage>
        <taxon>Eukaryota</taxon>
        <taxon>Metamonada</taxon>
        <taxon>Preaxostyla</taxon>
        <taxon>Oxymonadida</taxon>
        <taxon>Streblomastigidae</taxon>
        <taxon>Streblomastix</taxon>
    </lineage>
</organism>
<feature type="chain" id="PRO_5023815688" description="PSI domain-containing protein" evidence="5">
    <location>
        <begin position="22"/>
        <end position="953"/>
    </location>
</feature>
<keyword evidence="4" id="KW-1133">Transmembrane helix</keyword>
<evidence type="ECO:0000313" key="8">
    <source>
        <dbReference type="Proteomes" id="UP000324800"/>
    </source>
</evidence>
<dbReference type="PANTHER" id="PTHR46228:SF2">
    <property type="entry name" value="KELCH REPEAT PROTEIN (AFU_ORTHOLOGUE AFUA_4G14350)"/>
    <property type="match status" value="1"/>
</dbReference>
<keyword evidence="4" id="KW-0472">Membrane</keyword>
<accession>A0A5J4VYJ7</accession>
<dbReference type="Gene3D" id="2.120.10.80">
    <property type="entry name" value="Kelch-type beta propeller"/>
    <property type="match status" value="2"/>
</dbReference>
<evidence type="ECO:0000313" key="7">
    <source>
        <dbReference type="EMBL" id="KAA6387734.1"/>
    </source>
</evidence>
<name>A0A5J4VYJ7_9EUKA</name>
<evidence type="ECO:0000259" key="6">
    <source>
        <dbReference type="SMART" id="SM00423"/>
    </source>
</evidence>
<keyword evidence="4" id="KW-0812">Transmembrane</keyword>
<dbReference type="EMBL" id="SNRW01004251">
    <property type="protein sequence ID" value="KAA6387734.1"/>
    <property type="molecule type" value="Genomic_DNA"/>
</dbReference>
<dbReference type="InterPro" id="IPR015915">
    <property type="entry name" value="Kelch-typ_b-propeller"/>
</dbReference>
<reference evidence="7 8" key="1">
    <citation type="submission" date="2019-03" db="EMBL/GenBank/DDBJ databases">
        <title>Single cell metagenomics reveals metabolic interactions within the superorganism composed of flagellate Streblomastix strix and complex community of Bacteroidetes bacteria on its surface.</title>
        <authorList>
            <person name="Treitli S.C."/>
            <person name="Kolisko M."/>
            <person name="Husnik F."/>
            <person name="Keeling P."/>
            <person name="Hampl V."/>
        </authorList>
    </citation>
    <scope>NUCLEOTIDE SEQUENCE [LARGE SCALE GENOMIC DNA]</scope>
    <source>
        <strain evidence="7">ST1C</strain>
    </source>
</reference>
<feature type="signal peptide" evidence="5">
    <location>
        <begin position="1"/>
        <end position="21"/>
    </location>
</feature>
<dbReference type="Proteomes" id="UP000324800">
    <property type="component" value="Unassembled WGS sequence"/>
</dbReference>
<evidence type="ECO:0000256" key="5">
    <source>
        <dbReference type="SAM" id="SignalP"/>
    </source>
</evidence>
<feature type="transmembrane region" description="Helical" evidence="4">
    <location>
        <begin position="917"/>
        <end position="942"/>
    </location>
</feature>
<dbReference type="SUPFAM" id="SSF50965">
    <property type="entry name" value="Galactose oxidase, central domain"/>
    <property type="match status" value="1"/>
</dbReference>
<evidence type="ECO:0000256" key="1">
    <source>
        <dbReference type="ARBA" id="ARBA00022441"/>
    </source>
</evidence>
<dbReference type="InterPro" id="IPR011043">
    <property type="entry name" value="Gal_Oxase/kelch_b-propeller"/>
</dbReference>
<protein>
    <recommendedName>
        <fullName evidence="6">PSI domain-containing protein</fullName>
    </recommendedName>
</protein>
<feature type="domain" description="PSI" evidence="6">
    <location>
        <begin position="370"/>
        <end position="444"/>
    </location>
</feature>
<evidence type="ECO:0000256" key="2">
    <source>
        <dbReference type="ARBA" id="ARBA00022737"/>
    </source>
</evidence>
<keyword evidence="1" id="KW-0880">Kelch repeat</keyword>
<proteinExistence type="predicted"/>
<feature type="domain" description="PSI" evidence="6">
    <location>
        <begin position="309"/>
        <end position="369"/>
    </location>
</feature>
<dbReference type="InterPro" id="IPR016201">
    <property type="entry name" value="PSI"/>
</dbReference>
<keyword evidence="3" id="KW-0325">Glycoprotein</keyword>
<sequence>MIFSILIPIFTLIFLASSAETNTWKKIDDQYARVGHTFTQLSNGKFLLFGGFDNQRTIQSKCTIFDRTQFADFITQTELQPRAWHSGTQIQGGNNNNGILFFGGIDNRGVETNTSFIIFEDGRVLNTIGSIPPRANFSLASTKDHKYAVLFGGSYRDNKDLKQINTIHLYISQSNQWVNVNNVVKENINPPFEKDDQYYAEWIQVSYRPLGLPPRSFHHSHSLGSSMVFIWGGSSSDSEINLINLNDKSWSTIQLNGTRTPPLSVGFASAFDEERNTLYVHGGLLENDFNGDKVEDRIIGNINYIILDQCAQWDNCGQCIQKHESQCLWCSSKSKCMSYTTNTSNINTYNEINPMENCASFSQDVNSCPSCEQYDNCNNCTQNKNCGWCQLMQAYPSPVFGCFESSKFEEKLDQTLMNIYSSSFQSSPYVGICSQFASSSDQCALIETKVIFAFPKAPQSYQQQEPYYPEGLDDQIDVAIKGSTNLDPHFIRAVLILKQIYPASDEEIVVGAVPVRIRNAEVTFIEPSKEGQNVTGPEYTIKWLNPDSNESVIQGNIISLIDDNHLNINSDSYSNSQIEQITLQLRQQKQNKAKIEIVSSDDDQDTLITSICYNKPNLGYFVWQVPFMLMLDEESYYISILWNRQQQKPDNQSFNDVSSLIKIGQSPNFFIKMNNAKFEITNPLTPQDIKEQNKTAEILPGSLLNVSYKIVGGYKPILTAVQLMLGTEQTTNPQLIEIIGRVVSGPQNESEFAFPWVVNVQFDSPLYFFRVEDLISDSYTDSDRFFIRASKIEVSLSRGWKKQGSGELSDSKHEITFTFGEKITLFWEYVGGESEFSIFLVSEDGAEIGIADNIAVNTSQFQFIIPEGKEKQDGSVSVFHHTLYVIRIIATTYQGRLNGSSVPFLVLAPGAAKQQSMISFFAGLTIAIVAALGSFFFWVFWYRRSRIGGFQRI</sequence>
<keyword evidence="5" id="KW-0732">Signal</keyword>